<dbReference type="OrthoDB" id="977752at2"/>
<dbReference type="GO" id="GO:0004040">
    <property type="term" value="F:amidase activity"/>
    <property type="evidence" value="ECO:0007669"/>
    <property type="project" value="InterPro"/>
</dbReference>
<dbReference type="PANTHER" id="PTHR33308:SF10">
    <property type="entry name" value="EXO-GLUCOSAMINIDASE LYTG"/>
    <property type="match status" value="1"/>
</dbReference>
<evidence type="ECO:0000259" key="2">
    <source>
        <dbReference type="Pfam" id="PF01832"/>
    </source>
</evidence>
<dbReference type="Pfam" id="PF01832">
    <property type="entry name" value="Glucosaminidase"/>
    <property type="match status" value="1"/>
</dbReference>
<dbReference type="EMBL" id="WBOS01000001">
    <property type="protein sequence ID" value="KAB2338946.1"/>
    <property type="molecule type" value="Genomic_DNA"/>
</dbReference>
<keyword evidence="4" id="KW-1185">Reference proteome</keyword>
<dbReference type="Proteomes" id="UP000481030">
    <property type="component" value="Unassembled WGS sequence"/>
</dbReference>
<organism evidence="3 4">
    <name type="scientific">Cytobacillus depressus</name>
    <dbReference type="NCBI Taxonomy" id="1602942"/>
    <lineage>
        <taxon>Bacteria</taxon>
        <taxon>Bacillati</taxon>
        <taxon>Bacillota</taxon>
        <taxon>Bacilli</taxon>
        <taxon>Bacillales</taxon>
        <taxon>Bacillaceae</taxon>
        <taxon>Cytobacillus</taxon>
    </lineage>
</organism>
<protein>
    <recommendedName>
        <fullName evidence="2">Mannosyl-glycoprotein endo-beta-N-acetylglucosamidase-like domain-containing protein</fullName>
    </recommendedName>
</protein>
<name>A0A6L3VB97_9BACI</name>
<gene>
    <name evidence="3" type="ORF">F7731_00785</name>
</gene>
<dbReference type="AlphaFoldDB" id="A0A6L3VB97"/>
<dbReference type="InterPro" id="IPR051056">
    <property type="entry name" value="Glycosyl_Hydrolase_73"/>
</dbReference>
<dbReference type="InterPro" id="IPR002901">
    <property type="entry name" value="MGlyc_endo_b_GlcNAc-like_dom"/>
</dbReference>
<feature type="domain" description="Mannosyl-glycoprotein endo-beta-N-acetylglucosamidase-like" evidence="2">
    <location>
        <begin position="1"/>
        <end position="71"/>
    </location>
</feature>
<dbReference type="PANTHER" id="PTHR33308">
    <property type="entry name" value="PEPTIDOGLYCAN HYDROLASE FLGJ"/>
    <property type="match status" value="1"/>
</dbReference>
<evidence type="ECO:0000256" key="1">
    <source>
        <dbReference type="ARBA" id="ARBA00022801"/>
    </source>
</evidence>
<comment type="caution">
    <text evidence="3">The sequence shown here is derived from an EMBL/GenBank/DDBJ whole genome shotgun (WGS) entry which is preliminary data.</text>
</comment>
<sequence>MKEEGILAYLTIAQAILESDFGRSELAVKANNLFGMKVISSWTGQVYKKKTEEIKDGKRIEIVASFCKFSSTV</sequence>
<evidence type="ECO:0000313" key="3">
    <source>
        <dbReference type="EMBL" id="KAB2338946.1"/>
    </source>
</evidence>
<proteinExistence type="predicted"/>
<evidence type="ECO:0000313" key="4">
    <source>
        <dbReference type="Proteomes" id="UP000481030"/>
    </source>
</evidence>
<keyword evidence="1" id="KW-0378">Hydrolase</keyword>
<accession>A0A6L3VB97</accession>
<reference evidence="3 4" key="1">
    <citation type="journal article" date="2016" name="Antonie Van Leeuwenhoek">
        <title>Bacillus depressus sp. nov., isolated from soil of a sunflower field.</title>
        <authorList>
            <person name="Wei X."/>
            <person name="Xin D."/>
            <person name="Xin Y."/>
            <person name="Zhang H."/>
            <person name="Wang T."/>
            <person name="Zhang J."/>
        </authorList>
    </citation>
    <scope>NUCLEOTIDE SEQUENCE [LARGE SCALE GENOMIC DNA]</scope>
    <source>
        <strain evidence="3 4">BZ1</strain>
    </source>
</reference>
<dbReference type="Gene3D" id="1.10.530.10">
    <property type="match status" value="1"/>
</dbReference>